<evidence type="ECO:0000313" key="2">
    <source>
        <dbReference type="EMBL" id="GAA3206004.1"/>
    </source>
</evidence>
<organism evidence="2 3">
    <name type="scientific">Actinocorallia longicatena</name>
    <dbReference type="NCBI Taxonomy" id="111803"/>
    <lineage>
        <taxon>Bacteria</taxon>
        <taxon>Bacillati</taxon>
        <taxon>Actinomycetota</taxon>
        <taxon>Actinomycetes</taxon>
        <taxon>Streptosporangiales</taxon>
        <taxon>Thermomonosporaceae</taxon>
        <taxon>Actinocorallia</taxon>
    </lineage>
</organism>
<keyword evidence="3" id="KW-1185">Reference proteome</keyword>
<proteinExistence type="predicted"/>
<dbReference type="InterPro" id="IPR017946">
    <property type="entry name" value="PLC-like_Pdiesterase_TIM-brl"/>
</dbReference>
<dbReference type="PROSITE" id="PS50007">
    <property type="entry name" value="PIPLC_X_DOMAIN"/>
    <property type="match status" value="1"/>
</dbReference>
<reference evidence="3" key="1">
    <citation type="journal article" date="2019" name="Int. J. Syst. Evol. Microbiol.">
        <title>The Global Catalogue of Microorganisms (GCM) 10K type strain sequencing project: providing services to taxonomists for standard genome sequencing and annotation.</title>
        <authorList>
            <consortium name="The Broad Institute Genomics Platform"/>
            <consortium name="The Broad Institute Genome Sequencing Center for Infectious Disease"/>
            <person name="Wu L."/>
            <person name="Ma J."/>
        </authorList>
    </citation>
    <scope>NUCLEOTIDE SEQUENCE [LARGE SCALE GENOMIC DNA]</scope>
    <source>
        <strain evidence="3">JCM 9377</strain>
    </source>
</reference>
<dbReference type="Proteomes" id="UP001501237">
    <property type="component" value="Unassembled WGS sequence"/>
</dbReference>
<comment type="caution">
    <text evidence="2">The sequence shown here is derived from an EMBL/GenBank/DDBJ whole genome shotgun (WGS) entry which is preliminary data.</text>
</comment>
<dbReference type="Pfam" id="PF03009">
    <property type="entry name" value="GDPD"/>
    <property type="match status" value="1"/>
</dbReference>
<gene>
    <name evidence="2" type="ORF">GCM10010468_21350</name>
</gene>
<sequence length="258" mass="27736">MRYAFLDHDGPIPFAHRGGKKGAPENSLTAFQRAVDHGYRYIETDAQATADGVLLAFHDPTLGRVTDRRGRLSKLPYSTVSAAKIGGTEPIPLLEDVLGQFPGTRFNIDIKDRPAITPLIRVLHRTKAWNRVCITSFSGRRLAQLRARAPLFTREPVCTALGPGGIAALRVGGGLARAAAEGVACAQIPYNLGPLPFATAEFVARAHAHGLAVHAWTVNETATMERLLDAGVDGIMTDDLTALREVMTGRGLWNAVAP</sequence>
<protein>
    <submittedName>
        <fullName evidence="2">Glycerophosphodiester phosphodiesterase</fullName>
    </submittedName>
</protein>
<accession>A0ABP6Q6D0</accession>
<dbReference type="CDD" id="cd08561">
    <property type="entry name" value="GDPD_cytoplasmic_ScUgpQ2_like"/>
    <property type="match status" value="1"/>
</dbReference>
<dbReference type="Gene3D" id="3.20.20.190">
    <property type="entry name" value="Phosphatidylinositol (PI) phosphodiesterase"/>
    <property type="match status" value="1"/>
</dbReference>
<evidence type="ECO:0000259" key="1">
    <source>
        <dbReference type="PROSITE" id="PS51704"/>
    </source>
</evidence>
<dbReference type="PROSITE" id="PS51704">
    <property type="entry name" value="GP_PDE"/>
    <property type="match status" value="1"/>
</dbReference>
<dbReference type="EMBL" id="BAAAUV010000004">
    <property type="protein sequence ID" value="GAA3206004.1"/>
    <property type="molecule type" value="Genomic_DNA"/>
</dbReference>
<dbReference type="PANTHER" id="PTHR43805">
    <property type="entry name" value="GLYCEROPHOSPHORYL DIESTER PHOSPHODIESTERASE"/>
    <property type="match status" value="1"/>
</dbReference>
<dbReference type="PANTHER" id="PTHR43805:SF1">
    <property type="entry name" value="GP-PDE DOMAIN-CONTAINING PROTEIN"/>
    <property type="match status" value="1"/>
</dbReference>
<feature type="domain" description="GP-PDE" evidence="1">
    <location>
        <begin position="11"/>
        <end position="247"/>
    </location>
</feature>
<name>A0ABP6Q6D0_9ACTN</name>
<dbReference type="SUPFAM" id="SSF51695">
    <property type="entry name" value="PLC-like phosphodiesterases"/>
    <property type="match status" value="1"/>
</dbReference>
<dbReference type="RefSeq" id="WP_344825542.1">
    <property type="nucleotide sequence ID" value="NZ_BAAAUV010000004.1"/>
</dbReference>
<evidence type="ECO:0000313" key="3">
    <source>
        <dbReference type="Proteomes" id="UP001501237"/>
    </source>
</evidence>
<dbReference type="InterPro" id="IPR030395">
    <property type="entry name" value="GP_PDE_dom"/>
</dbReference>